<dbReference type="EMBL" id="JAGTXB010000007">
    <property type="protein sequence ID" value="MBS0029027.1"/>
    <property type="molecule type" value="Genomic_DNA"/>
</dbReference>
<proteinExistence type="predicted"/>
<evidence type="ECO:0000313" key="2">
    <source>
        <dbReference type="Proteomes" id="UP000676386"/>
    </source>
</evidence>
<accession>A0ABS5J3A6</accession>
<sequence length="309" mass="35639">MKKVIRKISIFILPIVVLALIFEVLLRRIPNEYTYKRTYLEKHADSIQVLFLGSSHAYLGINPAYMSVNSFNAAISSQSIDYDLQILQKFDTRLTHLKYIVLPISYFSLFTNLSEASESWRIKYYMLYFQLHSAKKFTAYTEILCGSLELNLKRLVLYYVRKKQSIGCSDLGWQIPFATNQDVAATGLEGAKKHTNKNRALYPEQVDMLKQIISIAKQKNAVVLFYTPPAYNTYYNHLDTAQLSLTMNTAAELVKENSNTRYHSFLRDSSFTISDFYDGDHLNGPGAEKFTRKMDSLIRSIDKDKHLLE</sequence>
<dbReference type="Pfam" id="PF07611">
    <property type="entry name" value="DUF1574"/>
    <property type="match status" value="1"/>
</dbReference>
<reference evidence="1 2" key="1">
    <citation type="submission" date="2021-04" db="EMBL/GenBank/DDBJ databases">
        <title>Chitinophaga sp. nov., isolated from the rhizosphere soil.</title>
        <authorList>
            <person name="He S."/>
        </authorList>
    </citation>
    <scope>NUCLEOTIDE SEQUENCE [LARGE SCALE GENOMIC DNA]</scope>
    <source>
        <strain evidence="1 2">2R12</strain>
    </source>
</reference>
<organism evidence="1 2">
    <name type="scientific">Chitinophaga hostae</name>
    <dbReference type="NCBI Taxonomy" id="2831022"/>
    <lineage>
        <taxon>Bacteria</taxon>
        <taxon>Pseudomonadati</taxon>
        <taxon>Bacteroidota</taxon>
        <taxon>Chitinophagia</taxon>
        <taxon>Chitinophagales</taxon>
        <taxon>Chitinophagaceae</taxon>
        <taxon>Chitinophaga</taxon>
    </lineage>
</organism>
<dbReference type="InterPro" id="IPR011468">
    <property type="entry name" value="DUF1574"/>
</dbReference>
<protein>
    <submittedName>
        <fullName evidence="1">DUF1574 family protein</fullName>
    </submittedName>
</protein>
<name>A0ABS5J3A6_9BACT</name>
<dbReference type="Gene3D" id="3.40.50.1110">
    <property type="entry name" value="SGNH hydrolase"/>
    <property type="match status" value="1"/>
</dbReference>
<dbReference type="RefSeq" id="WP_211974121.1">
    <property type="nucleotide sequence ID" value="NZ_CBFHAM010000024.1"/>
</dbReference>
<dbReference type="SUPFAM" id="SSF52266">
    <property type="entry name" value="SGNH hydrolase"/>
    <property type="match status" value="1"/>
</dbReference>
<keyword evidence="2" id="KW-1185">Reference proteome</keyword>
<dbReference type="Proteomes" id="UP000676386">
    <property type="component" value="Unassembled WGS sequence"/>
</dbReference>
<gene>
    <name evidence="1" type="ORF">KE626_17025</name>
</gene>
<dbReference type="InterPro" id="IPR036514">
    <property type="entry name" value="SGNH_hydro_sf"/>
</dbReference>
<evidence type="ECO:0000313" key="1">
    <source>
        <dbReference type="EMBL" id="MBS0029027.1"/>
    </source>
</evidence>
<comment type="caution">
    <text evidence="1">The sequence shown here is derived from an EMBL/GenBank/DDBJ whole genome shotgun (WGS) entry which is preliminary data.</text>
</comment>